<name>A0AAD8MC09_9APIA</name>
<evidence type="ECO:0000256" key="7">
    <source>
        <dbReference type="SAM" id="SignalP"/>
    </source>
</evidence>
<dbReference type="EMBL" id="JAUIZM010000009">
    <property type="protein sequence ID" value="KAK1366663.1"/>
    <property type="molecule type" value="Genomic_DNA"/>
</dbReference>
<comment type="subcellular location">
    <subcellularLocation>
        <location evidence="1">Secreted</location>
        <location evidence="1">Extracellular space</location>
        <location evidence="1">Apoplast</location>
    </subcellularLocation>
</comment>
<reference evidence="9" key="2">
    <citation type="submission" date="2023-05" db="EMBL/GenBank/DDBJ databases">
        <authorList>
            <person name="Schelkunov M.I."/>
        </authorList>
    </citation>
    <scope>NUCLEOTIDE SEQUENCE</scope>
    <source>
        <strain evidence="9">Hsosn_3</strain>
        <tissue evidence="9">Leaf</tissue>
    </source>
</reference>
<evidence type="ECO:0000259" key="8">
    <source>
        <dbReference type="SMART" id="SM00856"/>
    </source>
</evidence>
<protein>
    <submittedName>
        <fullName evidence="9">PMEI domain-containing protein</fullName>
    </submittedName>
</protein>
<sequence>MTKSYFFIPFFLLLAIYSPAGCSAAAANRNFIESSCRATTYPDLCIKSLSLYATTIQNSPCQMAVMALEVSLNRTKSTQVFMHHLIKSKGLLAKQQAAIKDCAEEVEDSLDRVTKSYAEMKSMGRATGEEFTWHMSNVETWISSALTDDTTCMNGFSDLGTSGKIKESVRAQITSVAHYTSNALALINSFAAKHKQ</sequence>
<dbReference type="InterPro" id="IPR006501">
    <property type="entry name" value="Pectinesterase_inhib_dom"/>
</dbReference>
<dbReference type="PANTHER" id="PTHR31080">
    <property type="entry name" value="PECTINESTERASE INHIBITOR-LIKE"/>
    <property type="match status" value="1"/>
</dbReference>
<dbReference type="AlphaFoldDB" id="A0AAD8MC09"/>
<evidence type="ECO:0000256" key="3">
    <source>
        <dbReference type="ARBA" id="ARBA00022525"/>
    </source>
</evidence>
<dbReference type="Proteomes" id="UP001237642">
    <property type="component" value="Unassembled WGS sequence"/>
</dbReference>
<organism evidence="9 10">
    <name type="scientific">Heracleum sosnowskyi</name>
    <dbReference type="NCBI Taxonomy" id="360622"/>
    <lineage>
        <taxon>Eukaryota</taxon>
        <taxon>Viridiplantae</taxon>
        <taxon>Streptophyta</taxon>
        <taxon>Embryophyta</taxon>
        <taxon>Tracheophyta</taxon>
        <taxon>Spermatophyta</taxon>
        <taxon>Magnoliopsida</taxon>
        <taxon>eudicotyledons</taxon>
        <taxon>Gunneridae</taxon>
        <taxon>Pentapetalae</taxon>
        <taxon>asterids</taxon>
        <taxon>campanulids</taxon>
        <taxon>Apiales</taxon>
        <taxon>Apiaceae</taxon>
        <taxon>Apioideae</taxon>
        <taxon>apioid superclade</taxon>
        <taxon>Tordylieae</taxon>
        <taxon>Tordyliinae</taxon>
        <taxon>Heracleum</taxon>
    </lineage>
</organism>
<keyword evidence="2" id="KW-0052">Apoplast</keyword>
<keyword evidence="10" id="KW-1185">Reference proteome</keyword>
<dbReference type="Pfam" id="PF04043">
    <property type="entry name" value="PMEI"/>
    <property type="match status" value="1"/>
</dbReference>
<dbReference type="FunFam" id="1.20.140.40:FF:000006">
    <property type="entry name" value="Pectinesterase inhibitor 3"/>
    <property type="match status" value="1"/>
</dbReference>
<evidence type="ECO:0000313" key="10">
    <source>
        <dbReference type="Proteomes" id="UP001237642"/>
    </source>
</evidence>
<dbReference type="SMART" id="SM00856">
    <property type="entry name" value="PMEI"/>
    <property type="match status" value="1"/>
</dbReference>
<dbReference type="SUPFAM" id="SSF101148">
    <property type="entry name" value="Plant invertase/pectin methylesterase inhibitor"/>
    <property type="match status" value="1"/>
</dbReference>
<dbReference type="InterPro" id="IPR051955">
    <property type="entry name" value="PME_Inhibitor"/>
</dbReference>
<evidence type="ECO:0000256" key="5">
    <source>
        <dbReference type="ARBA" id="ARBA00023157"/>
    </source>
</evidence>
<dbReference type="NCBIfam" id="TIGR01614">
    <property type="entry name" value="PME_inhib"/>
    <property type="match status" value="1"/>
</dbReference>
<keyword evidence="5" id="KW-1015">Disulfide bond</keyword>
<comment type="similarity">
    <text evidence="6">Belongs to the PMEI family.</text>
</comment>
<evidence type="ECO:0000256" key="1">
    <source>
        <dbReference type="ARBA" id="ARBA00004271"/>
    </source>
</evidence>
<proteinExistence type="inferred from homology"/>
<evidence type="ECO:0000313" key="9">
    <source>
        <dbReference type="EMBL" id="KAK1366663.1"/>
    </source>
</evidence>
<dbReference type="GO" id="GO:0004857">
    <property type="term" value="F:enzyme inhibitor activity"/>
    <property type="evidence" value="ECO:0007669"/>
    <property type="project" value="InterPro"/>
</dbReference>
<evidence type="ECO:0000256" key="4">
    <source>
        <dbReference type="ARBA" id="ARBA00022729"/>
    </source>
</evidence>
<dbReference type="Gene3D" id="1.20.140.40">
    <property type="entry name" value="Invertase/pectin methylesterase inhibitor family protein"/>
    <property type="match status" value="1"/>
</dbReference>
<feature type="signal peptide" evidence="7">
    <location>
        <begin position="1"/>
        <end position="24"/>
    </location>
</feature>
<feature type="domain" description="Pectinesterase inhibitor" evidence="8">
    <location>
        <begin position="27"/>
        <end position="186"/>
    </location>
</feature>
<dbReference type="PANTHER" id="PTHR31080:SF87">
    <property type="entry name" value="PECTINESTERASE INHIBITOR 7"/>
    <property type="match status" value="1"/>
</dbReference>
<gene>
    <name evidence="9" type="ORF">POM88_042224</name>
</gene>
<dbReference type="GO" id="GO:0048046">
    <property type="term" value="C:apoplast"/>
    <property type="evidence" value="ECO:0007669"/>
    <property type="project" value="UniProtKB-SubCell"/>
</dbReference>
<dbReference type="CDD" id="cd15798">
    <property type="entry name" value="PMEI-like_3"/>
    <property type="match status" value="1"/>
</dbReference>
<comment type="caution">
    <text evidence="9">The sequence shown here is derived from an EMBL/GenBank/DDBJ whole genome shotgun (WGS) entry which is preliminary data.</text>
</comment>
<evidence type="ECO:0000256" key="6">
    <source>
        <dbReference type="ARBA" id="ARBA00038471"/>
    </source>
</evidence>
<reference evidence="9" key="1">
    <citation type="submission" date="2023-02" db="EMBL/GenBank/DDBJ databases">
        <title>Genome of toxic invasive species Heracleum sosnowskyi carries increased number of genes despite the absence of recent whole-genome duplications.</title>
        <authorList>
            <person name="Schelkunov M."/>
            <person name="Shtratnikova V."/>
            <person name="Makarenko M."/>
            <person name="Klepikova A."/>
            <person name="Omelchenko D."/>
            <person name="Novikova G."/>
            <person name="Obukhova E."/>
            <person name="Bogdanov V."/>
            <person name="Penin A."/>
            <person name="Logacheva M."/>
        </authorList>
    </citation>
    <scope>NUCLEOTIDE SEQUENCE</scope>
    <source>
        <strain evidence="9">Hsosn_3</strain>
        <tissue evidence="9">Leaf</tissue>
    </source>
</reference>
<evidence type="ECO:0000256" key="2">
    <source>
        <dbReference type="ARBA" id="ARBA00022523"/>
    </source>
</evidence>
<feature type="chain" id="PRO_5042153074" evidence="7">
    <location>
        <begin position="25"/>
        <end position="196"/>
    </location>
</feature>
<dbReference type="InterPro" id="IPR035513">
    <property type="entry name" value="Invertase/methylesterase_inhib"/>
</dbReference>
<keyword evidence="4 7" id="KW-0732">Signal</keyword>
<keyword evidence="3" id="KW-0964">Secreted</keyword>
<accession>A0AAD8MC09</accession>